<protein>
    <recommendedName>
        <fullName evidence="2">Autotransporter domain-containing protein</fullName>
    </recommendedName>
</protein>
<dbReference type="GO" id="GO:0019867">
    <property type="term" value="C:outer membrane"/>
    <property type="evidence" value="ECO:0007669"/>
    <property type="project" value="InterPro"/>
</dbReference>
<accession>A0A2M8R9C8</accession>
<dbReference type="EMBL" id="PGVG01000010">
    <property type="protein sequence ID" value="PJG54445.1"/>
    <property type="molecule type" value="Genomic_DNA"/>
</dbReference>
<evidence type="ECO:0000313" key="4">
    <source>
        <dbReference type="Proteomes" id="UP000231194"/>
    </source>
</evidence>
<evidence type="ECO:0000256" key="1">
    <source>
        <dbReference type="SAM" id="SignalP"/>
    </source>
</evidence>
<feature type="domain" description="Autotransporter" evidence="2">
    <location>
        <begin position="572"/>
        <end position="852"/>
    </location>
</feature>
<dbReference type="PROSITE" id="PS51208">
    <property type="entry name" value="AUTOTRANSPORTER"/>
    <property type="match status" value="1"/>
</dbReference>
<sequence length="852" mass="83984">MPSPYPLPAAPGHFPHSSGRRCAAAVSFAGALAAFAAITLFAAPAHAVCTPAAADNVSATCTGSTVNQDNPNGFGTSLINNLGVTVVQGATVTGTNYGIRFNSGSVVNSGTVTGTNLSAIEAISSVTVTNSGALSGLYGVASSGTAVVTNSGTISSFNGDGVRGGTNVTVSNSGTITAPFEGVYAGQNATVVNSGSITGNSHGILVGGDAFVTNSGTIVAQANVIRAASGSAVVINSGTLSMLGSSGSAMYALTSLTLVNSGTIMSAGAGPFSSGNIDVTNSGSIIVTGFGPAISAGNAKVTNSGTIIANNGSGVSGTNVDITNSGVLRGYWEGVIASQTASVTNSGTIIGDHSAGISASNDNLLLTNSGSISGSSAGARAVNGSVNVVNSGTIVGTGPSGVGVVSGAAGSVVNSGTIIGAGGTAIQFGATTPAQSDSLTVLPGARFGGVVDFSGGADTVRFGPGSWILNTANFDKTLSTVTTAGNPYVVTPNQIIVADLSGAGAQNRAIMDITGWIASVLPDAPVSAPGAGGATAFAATESSPSPFDAFASFPSDAPGYARAPVLKAASASYGDGNAVWAKAFGGQRQQDNSGALIGGTTTGYGGAVGYERLVGPDLRLGVLAGGSANKTYLHFNAGSTGTDTVFGGAYGRKIWGGTFLDLSVIGGSLDNTNQRNIGGGLAFATATASYGGWFVNPALMFGRRLDVDGRGFTITPAVRVRYVAAHFGGYTETGAGLANVSVAGRDFQAWEERAELTFANSATLANGHRVTARVSAGALAQQRSAGGLLNVVLLGQNFVAATSDRSSVAGGYGSAGVDWQMGRLTLFALGEASYTNDVSRTYFGKGGARVTW</sequence>
<evidence type="ECO:0000259" key="2">
    <source>
        <dbReference type="PROSITE" id="PS51208"/>
    </source>
</evidence>
<keyword evidence="4" id="KW-1185">Reference proteome</keyword>
<dbReference type="Proteomes" id="UP000231194">
    <property type="component" value="Unassembled WGS sequence"/>
</dbReference>
<name>A0A2M8R9C8_9BRAD</name>
<feature type="signal peptide" evidence="1">
    <location>
        <begin position="1"/>
        <end position="47"/>
    </location>
</feature>
<dbReference type="SUPFAM" id="SSF103515">
    <property type="entry name" value="Autotransporter"/>
    <property type="match status" value="1"/>
</dbReference>
<organism evidence="3 4">
    <name type="scientific">Bradyrhizobium forestalis</name>
    <dbReference type="NCBI Taxonomy" id="1419263"/>
    <lineage>
        <taxon>Bacteria</taxon>
        <taxon>Pseudomonadati</taxon>
        <taxon>Pseudomonadota</taxon>
        <taxon>Alphaproteobacteria</taxon>
        <taxon>Hyphomicrobiales</taxon>
        <taxon>Nitrobacteraceae</taxon>
        <taxon>Bradyrhizobium</taxon>
    </lineage>
</organism>
<dbReference type="Pfam" id="PF03797">
    <property type="entry name" value="Autotransporter"/>
    <property type="match status" value="1"/>
</dbReference>
<comment type="caution">
    <text evidence="3">The sequence shown here is derived from an EMBL/GenBank/DDBJ whole genome shotgun (WGS) entry which is preliminary data.</text>
</comment>
<gene>
    <name evidence="3" type="ORF">CVM73_14490</name>
</gene>
<dbReference type="Gene3D" id="2.40.128.130">
    <property type="entry name" value="Autotransporter beta-domain"/>
    <property type="match status" value="1"/>
</dbReference>
<feature type="chain" id="PRO_5014831718" description="Autotransporter domain-containing protein" evidence="1">
    <location>
        <begin position="48"/>
        <end position="852"/>
    </location>
</feature>
<dbReference type="InterPro" id="IPR036709">
    <property type="entry name" value="Autotransporte_beta_dom_sf"/>
</dbReference>
<dbReference type="InterPro" id="IPR006315">
    <property type="entry name" value="OM_autotransptr_brl_dom"/>
</dbReference>
<keyword evidence="1" id="KW-0732">Signal</keyword>
<proteinExistence type="predicted"/>
<dbReference type="RefSeq" id="WP_100232638.1">
    <property type="nucleotide sequence ID" value="NZ_PGVG01000010.1"/>
</dbReference>
<dbReference type="InterPro" id="IPR005546">
    <property type="entry name" value="Autotransporte_beta"/>
</dbReference>
<evidence type="ECO:0000313" key="3">
    <source>
        <dbReference type="EMBL" id="PJG54445.1"/>
    </source>
</evidence>
<reference evidence="3 4" key="1">
    <citation type="submission" date="2017-11" db="EMBL/GenBank/DDBJ databases">
        <title>Bradyrhizobium forestalis sp. nov., an efficient nitrogen-fixing bacterium isolated from nodules of forest legume species in the Amazon.</title>
        <authorList>
            <person name="Costa E.M."/>
            <person name="Guimaraes A."/>
            <person name="Carvalho T.S."/>
            <person name="Rodrigues T.L."/>
            <person name="Ribeiro P.R.A."/>
            <person name="Lebbe L."/>
            <person name="Willems A."/>
            <person name="Moreira F.M.S."/>
        </authorList>
    </citation>
    <scope>NUCLEOTIDE SEQUENCE [LARGE SCALE GENOMIC DNA]</scope>
    <source>
        <strain evidence="3 4">INPA54B</strain>
    </source>
</reference>
<dbReference type="AlphaFoldDB" id="A0A2M8R9C8"/>
<dbReference type="NCBIfam" id="TIGR01414">
    <property type="entry name" value="autotrans_barl"/>
    <property type="match status" value="1"/>
</dbReference>
<dbReference type="OrthoDB" id="8255242at2"/>
<dbReference type="SMART" id="SM00869">
    <property type="entry name" value="Autotransporter"/>
    <property type="match status" value="1"/>
</dbReference>